<evidence type="ECO:0000256" key="1">
    <source>
        <dbReference type="SAM" id="MobiDB-lite"/>
    </source>
</evidence>
<reference evidence="2" key="1">
    <citation type="submission" date="2020-04" db="EMBL/GenBank/DDBJ databases">
        <title>Deep metagenomics examines the oral microbiome during advanced dental caries in children, revealing novel taxa and co-occurrences with host molecules.</title>
        <authorList>
            <person name="Baker J.L."/>
            <person name="Morton J.T."/>
            <person name="Dinis M."/>
            <person name="Alvarez R."/>
            <person name="Tran N.C."/>
            <person name="Knight R."/>
            <person name="Edlund A."/>
        </authorList>
    </citation>
    <scope>NUCLEOTIDE SEQUENCE</scope>
    <source>
        <strain evidence="2">JCVI_47_bin.3</strain>
    </source>
</reference>
<comment type="caution">
    <text evidence="2">The sequence shown here is derived from an EMBL/GenBank/DDBJ whole genome shotgun (WGS) entry which is preliminary data.</text>
</comment>
<organism evidence="2 3">
    <name type="scientific">Rothia mucilaginosa</name>
    <dbReference type="NCBI Taxonomy" id="43675"/>
    <lineage>
        <taxon>Bacteria</taxon>
        <taxon>Bacillati</taxon>
        <taxon>Actinomycetota</taxon>
        <taxon>Actinomycetes</taxon>
        <taxon>Micrococcales</taxon>
        <taxon>Micrococcaceae</taxon>
        <taxon>Rothia</taxon>
    </lineage>
</organism>
<dbReference type="EMBL" id="JABZXS010000004">
    <property type="protein sequence ID" value="MBF1672749.1"/>
    <property type="molecule type" value="Genomic_DNA"/>
</dbReference>
<name>A0A930LM77_9MICC</name>
<protein>
    <submittedName>
        <fullName evidence="2">Uncharacterized protein</fullName>
    </submittedName>
</protein>
<dbReference type="AlphaFoldDB" id="A0A930LM77"/>
<feature type="region of interest" description="Disordered" evidence="1">
    <location>
        <begin position="1"/>
        <end position="33"/>
    </location>
</feature>
<feature type="region of interest" description="Disordered" evidence="1">
    <location>
        <begin position="334"/>
        <end position="443"/>
    </location>
</feature>
<feature type="compositionally biased region" description="Low complexity" evidence="1">
    <location>
        <begin position="386"/>
        <end position="412"/>
    </location>
</feature>
<dbReference type="Proteomes" id="UP000785653">
    <property type="component" value="Unassembled WGS sequence"/>
</dbReference>
<feature type="compositionally biased region" description="Low complexity" evidence="1">
    <location>
        <begin position="1"/>
        <end position="14"/>
    </location>
</feature>
<evidence type="ECO:0000313" key="3">
    <source>
        <dbReference type="Proteomes" id="UP000785653"/>
    </source>
</evidence>
<accession>A0A930LM77</accession>
<evidence type="ECO:0000313" key="2">
    <source>
        <dbReference type="EMBL" id="MBF1672749.1"/>
    </source>
</evidence>
<feature type="region of interest" description="Disordered" evidence="1">
    <location>
        <begin position="505"/>
        <end position="556"/>
    </location>
</feature>
<feature type="compositionally biased region" description="Low complexity" evidence="1">
    <location>
        <begin position="341"/>
        <end position="379"/>
    </location>
</feature>
<feature type="compositionally biased region" description="Polar residues" evidence="1">
    <location>
        <begin position="431"/>
        <end position="443"/>
    </location>
</feature>
<sequence length="556" mass="61386">MTPKANDAQPAAKKAASKTRTIKATEKAEETTTISHEMPGYKALSEEEMRRDLAEAGIYAQAHALVPYQMRGNTGDMYLLMQIAKHLNIPLITALRGLSFIGDKDVKPAMTAQLMSALVRNAGHTLREQWDQETNTATATLIRKGDPSFEHVAVWDEEKARVAGLWESTPTWVQYPKAMLTARAMSEVCRHAASEVLLGFSYVPEEFQTAESASRVLDMRQQVKGDMTRLNLSNEKVAEVLDGVTLPGIPVALMTPRELEEINARIGVIEYERDKDKINEVRERIQKGRDKLNLSEGAFAEIVRRNVRPGRGYDTMNLREAEQVLDALLRQAKKSGIRSGQRQAQPASQAPAPQSPAPQQQAPAQPYQSPQQPRPQAQQGYTQYMPAQPQESPQQRPEPAQQPQQAPAPAQESYGLYDESQRPEQYPPLGSQKSQDTSTPMSMIQRTMKEQGVSEAELPIILTYVFGNTEKAEVENVDALTMADMPLLLEGIQRYAAEAGPLPEPTAELPFDGDASADNMDDMEASYSAQGDEVNDGSETWNEGWPETAKPGGGAN</sequence>
<gene>
    <name evidence="2" type="ORF">HXO65_00850</name>
</gene>
<proteinExistence type="predicted"/>